<feature type="transmembrane region" description="Helical" evidence="6">
    <location>
        <begin position="189"/>
        <end position="207"/>
    </location>
</feature>
<evidence type="ECO:0000313" key="9">
    <source>
        <dbReference type="Proteomes" id="UP000008237"/>
    </source>
</evidence>
<reference evidence="8 9" key="1">
    <citation type="journal article" date="2010" name="Science">
        <title>Genomic comparison of the ants Camponotus floridanus and Harpegnathos saltator.</title>
        <authorList>
            <person name="Bonasio R."/>
            <person name="Zhang G."/>
            <person name="Ye C."/>
            <person name="Mutti N.S."/>
            <person name="Fang X."/>
            <person name="Qin N."/>
            <person name="Donahue G."/>
            <person name="Yang P."/>
            <person name="Li Q."/>
            <person name="Li C."/>
            <person name="Zhang P."/>
            <person name="Huang Z."/>
            <person name="Berger S.L."/>
            <person name="Reinberg D."/>
            <person name="Wang J."/>
            <person name="Liebig J."/>
        </authorList>
    </citation>
    <scope>NUCLEOTIDE SEQUENCE [LARGE SCALE GENOMIC DNA]</scope>
    <source>
        <strain evidence="8 9">R22 G/1</strain>
    </source>
</reference>
<comment type="subcellular location">
    <subcellularLocation>
        <location evidence="1">Membrane</location>
        <topology evidence="1">Multi-pass membrane protein</topology>
    </subcellularLocation>
</comment>
<keyword evidence="9" id="KW-1185">Reference proteome</keyword>
<feature type="transmembrane region" description="Helical" evidence="6">
    <location>
        <begin position="399"/>
        <end position="425"/>
    </location>
</feature>
<accession>E2BM87</accession>
<sequence>MENSKEESINMQLIASQSPYKENSEIVTSAVNNTEVVLSPTANGEDYDPHKHRNRPNPTSNAETLIHLLKGSLGTGILAMPNAFCNSGLLVGVIATIIIGALCTYCLHVLVKAQYKLCKRLRVPILSYPHSMKFALELGPRCVSWFAPYAPGLVDGFMIIYQLGICCVYIVFVATNIKQVTDQYWEPLAITTHMLILLLPLILINYIRNLKLLAPFSTLANLITFVGLAMTLVYMFDDLPPISEREMFGTLRNFSLYFGTTLFALEAVGVIIALENNMKTPQYFGGYCGVLNIGMIVIVILYIAMGFFGYLKYGSAAAGSVTFNLPEEEIMAQSIKIMFAIAIFITYALQAYVPVEILWNTYLDHRVRSGKLFWEYVCRTVVTLATFVLAITIPRLGLFISLFGALCLSALGIAFPAIIEICVLWPDNDFGPLKFMMIKNILLIVFGLIGLVVGTYVSIVDIVNSFK</sequence>
<protein>
    <submittedName>
        <fullName evidence="8">Proton-coupled amino acid transporter 1</fullName>
    </submittedName>
</protein>
<name>E2BM87_HARSA</name>
<evidence type="ECO:0000256" key="1">
    <source>
        <dbReference type="ARBA" id="ARBA00004141"/>
    </source>
</evidence>
<gene>
    <name evidence="8" type="ORF">EAI_06003</name>
</gene>
<keyword evidence="3 6" id="KW-1133">Transmembrane helix</keyword>
<dbReference type="EMBL" id="GL449158">
    <property type="protein sequence ID" value="EFN83213.1"/>
    <property type="molecule type" value="Genomic_DNA"/>
</dbReference>
<dbReference type="GO" id="GO:0005774">
    <property type="term" value="C:vacuolar membrane"/>
    <property type="evidence" value="ECO:0007669"/>
    <property type="project" value="TreeGrafter"/>
</dbReference>
<dbReference type="GO" id="GO:0015179">
    <property type="term" value="F:L-amino acid transmembrane transporter activity"/>
    <property type="evidence" value="ECO:0007669"/>
    <property type="project" value="TreeGrafter"/>
</dbReference>
<evidence type="ECO:0000256" key="3">
    <source>
        <dbReference type="ARBA" id="ARBA00022989"/>
    </source>
</evidence>
<feature type="transmembrane region" description="Helical" evidence="6">
    <location>
        <begin position="159"/>
        <end position="177"/>
    </location>
</feature>
<evidence type="ECO:0000256" key="5">
    <source>
        <dbReference type="SAM" id="MobiDB-lite"/>
    </source>
</evidence>
<evidence type="ECO:0000256" key="6">
    <source>
        <dbReference type="SAM" id="Phobius"/>
    </source>
</evidence>
<evidence type="ECO:0000313" key="8">
    <source>
        <dbReference type="EMBL" id="EFN83213.1"/>
    </source>
</evidence>
<dbReference type="InterPro" id="IPR013057">
    <property type="entry name" value="AA_transpt_TM"/>
</dbReference>
<proteinExistence type="predicted"/>
<feature type="transmembrane region" description="Helical" evidence="6">
    <location>
        <begin position="330"/>
        <end position="353"/>
    </location>
</feature>
<dbReference type="InParanoid" id="E2BM87"/>
<feature type="domain" description="Amino acid transporter transmembrane" evidence="7">
    <location>
        <begin position="59"/>
        <end position="459"/>
    </location>
</feature>
<feature type="transmembrane region" description="Helical" evidence="6">
    <location>
        <begin position="219"/>
        <end position="236"/>
    </location>
</feature>
<feature type="region of interest" description="Disordered" evidence="5">
    <location>
        <begin position="40"/>
        <end position="59"/>
    </location>
</feature>
<feature type="transmembrane region" description="Helical" evidence="6">
    <location>
        <begin position="89"/>
        <end position="111"/>
    </location>
</feature>
<keyword evidence="4 6" id="KW-0472">Membrane</keyword>
<dbReference type="Proteomes" id="UP000008237">
    <property type="component" value="Unassembled WGS sequence"/>
</dbReference>
<dbReference type="PANTHER" id="PTHR22950">
    <property type="entry name" value="AMINO ACID TRANSPORTER"/>
    <property type="match status" value="1"/>
</dbReference>
<evidence type="ECO:0000256" key="4">
    <source>
        <dbReference type="ARBA" id="ARBA00023136"/>
    </source>
</evidence>
<dbReference type="AlphaFoldDB" id="E2BM87"/>
<dbReference type="OrthoDB" id="1684102at2759"/>
<feature type="transmembrane region" description="Helical" evidence="6">
    <location>
        <begin position="256"/>
        <end position="274"/>
    </location>
</feature>
<dbReference type="OMA" id="IIWNTYL"/>
<organism evidence="9">
    <name type="scientific">Harpegnathos saltator</name>
    <name type="common">Jerdon's jumping ant</name>
    <dbReference type="NCBI Taxonomy" id="610380"/>
    <lineage>
        <taxon>Eukaryota</taxon>
        <taxon>Metazoa</taxon>
        <taxon>Ecdysozoa</taxon>
        <taxon>Arthropoda</taxon>
        <taxon>Hexapoda</taxon>
        <taxon>Insecta</taxon>
        <taxon>Pterygota</taxon>
        <taxon>Neoptera</taxon>
        <taxon>Endopterygota</taxon>
        <taxon>Hymenoptera</taxon>
        <taxon>Apocrita</taxon>
        <taxon>Aculeata</taxon>
        <taxon>Formicoidea</taxon>
        <taxon>Formicidae</taxon>
        <taxon>Ponerinae</taxon>
        <taxon>Ponerini</taxon>
        <taxon>Harpegnathos</taxon>
    </lineage>
</organism>
<dbReference type="Pfam" id="PF01490">
    <property type="entry name" value="Aa_trans"/>
    <property type="match status" value="1"/>
</dbReference>
<feature type="transmembrane region" description="Helical" evidence="6">
    <location>
        <begin position="373"/>
        <end position="393"/>
    </location>
</feature>
<evidence type="ECO:0000256" key="2">
    <source>
        <dbReference type="ARBA" id="ARBA00022692"/>
    </source>
</evidence>
<keyword evidence="2 6" id="KW-0812">Transmembrane</keyword>
<feature type="transmembrane region" description="Helical" evidence="6">
    <location>
        <begin position="286"/>
        <end position="310"/>
    </location>
</feature>
<dbReference type="KEGG" id="hst:105184411"/>
<evidence type="ECO:0000259" key="7">
    <source>
        <dbReference type="Pfam" id="PF01490"/>
    </source>
</evidence>
<dbReference type="PhylomeDB" id="E2BM87"/>
<feature type="transmembrane region" description="Helical" evidence="6">
    <location>
        <begin position="437"/>
        <end position="459"/>
    </location>
</feature>
<dbReference type="PANTHER" id="PTHR22950:SF340">
    <property type="entry name" value="AMINO ACID TRANSPORTER TRANSMEMBRANE DOMAIN-CONTAINING PROTEIN-RELATED"/>
    <property type="match status" value="1"/>
</dbReference>
<dbReference type="STRING" id="610380.E2BM87"/>